<evidence type="ECO:0000313" key="6">
    <source>
        <dbReference type="EMBL" id="MBF5056205.1"/>
    </source>
</evidence>
<name>A0ABS0AQB2_9GAMM</name>
<evidence type="ECO:0000256" key="1">
    <source>
        <dbReference type="ARBA" id="ARBA00008779"/>
    </source>
</evidence>
<dbReference type="Gene3D" id="3.40.720.10">
    <property type="entry name" value="Alkaline Phosphatase, subunit A"/>
    <property type="match status" value="1"/>
</dbReference>
<dbReference type="InterPro" id="IPR024607">
    <property type="entry name" value="Sulfatase_CS"/>
</dbReference>
<comment type="caution">
    <text evidence="6">The sequence shown here is derived from an EMBL/GenBank/DDBJ whole genome shotgun (WGS) entry which is preliminary data.</text>
</comment>
<evidence type="ECO:0000256" key="4">
    <source>
        <dbReference type="ARBA" id="ARBA00022837"/>
    </source>
</evidence>
<gene>
    <name evidence="6" type="ORF">Y5W_01499</name>
</gene>
<evidence type="ECO:0000313" key="7">
    <source>
        <dbReference type="Proteomes" id="UP000662703"/>
    </source>
</evidence>
<sequence>MKSSLPGLMLASCALFTLGGCFDSDSGSSAGGGTDTAAPPNILFIVVDDAGVDQFQAFGYGGAIPAETDSIDAIANAGVRFRNTWSMPTCSPTRSTFFEGRYPFRNNVRNAIVSNDLANSQVSPYTLTVPRLLRDEAGYVSALIGKMHLTGSDLGPENHPLGDGAMRELGWDYFAGYLDGAPYPIDTTGGGVAPEGTYQCGFVPNTVADSENGADFGVCYLADGEHLIMNDLDTYPTPGRSCVEHGGLFDPEATVYSDVRRSELDFTVQNGYYTGEWKINHADGRDETLRAADPRARGYRTVLETDRAIDWIAQTRARQPGTPWMLSLGYSALHAPLQPPPAALLPHPDADLSLLGCGTPAANRLAELGIVDPTEAADFAQQRAVAQHMLEAVDHEIGRLLVTTGIAERLDDGTLRYNPDSNTVVVFTSDNGTYMPSVKLPFDPVRAKGSLYQSGVWVPLVVAGPESIVNSPNRDVPHMVNNTDLFSLFREIAGIGEDRLPASVQLDARPVRPYLTEPDHQAIRDTNFSELGTNFSADPAPPCVIPGADVCVEIFPQQGVCEDQSGIWYGPGGVAGADGFDSCCAVNDYRISQGEDPVKLFPHHQSTLRDEHYKLVRISRLDCATDTFIDSEEFYEINESPDPLTLKLDREDQDLLAGKTPDQLTATEQTHYAALSNGLTDLLAGDSECPGDGNDDGRVDATDLEQWAYWADPDQGGGLSSWYDVNLDGLTDTADRDLIEANMGIDCQAR</sequence>
<dbReference type="InterPro" id="IPR050738">
    <property type="entry name" value="Sulfatase"/>
</dbReference>
<dbReference type="SUPFAM" id="SSF53649">
    <property type="entry name" value="Alkaline phosphatase-like"/>
    <property type="match status" value="1"/>
</dbReference>
<keyword evidence="2" id="KW-0479">Metal-binding</keyword>
<dbReference type="PANTHER" id="PTHR42693">
    <property type="entry name" value="ARYLSULFATASE FAMILY MEMBER"/>
    <property type="match status" value="1"/>
</dbReference>
<dbReference type="InterPro" id="IPR018247">
    <property type="entry name" value="EF_Hand_1_Ca_BS"/>
</dbReference>
<dbReference type="RefSeq" id="WP_194864747.1">
    <property type="nucleotide sequence ID" value="NZ_ARXX01000018.1"/>
</dbReference>
<evidence type="ECO:0000256" key="2">
    <source>
        <dbReference type="ARBA" id="ARBA00022723"/>
    </source>
</evidence>
<dbReference type="PANTHER" id="PTHR42693:SF53">
    <property type="entry name" value="ENDO-4-O-SULFATASE"/>
    <property type="match status" value="1"/>
</dbReference>
<dbReference type="InterPro" id="IPR017850">
    <property type="entry name" value="Alkaline_phosphatase_core_sf"/>
</dbReference>
<proteinExistence type="inferred from homology"/>
<dbReference type="Proteomes" id="UP000662703">
    <property type="component" value="Unassembled WGS sequence"/>
</dbReference>
<evidence type="ECO:0000259" key="5">
    <source>
        <dbReference type="Pfam" id="PF00884"/>
    </source>
</evidence>
<reference evidence="6 7" key="1">
    <citation type="submission" date="2012-09" db="EMBL/GenBank/DDBJ databases">
        <title>Genome Sequence of alkane-degrading Bacterium Alcanivorax sp. 521-1.</title>
        <authorList>
            <person name="Lai Q."/>
            <person name="Shao Z."/>
        </authorList>
    </citation>
    <scope>NUCLEOTIDE SEQUENCE [LARGE SCALE GENOMIC DNA]</scope>
    <source>
        <strain evidence="6 7">521-1</strain>
    </source>
</reference>
<protein>
    <submittedName>
        <fullName evidence="6">Lipoprotein</fullName>
    </submittedName>
</protein>
<feature type="domain" description="Sulfatase N-terminal" evidence="5">
    <location>
        <begin position="297"/>
        <end position="492"/>
    </location>
</feature>
<feature type="domain" description="Sulfatase N-terminal" evidence="5">
    <location>
        <begin position="40"/>
        <end position="175"/>
    </location>
</feature>
<dbReference type="InterPro" id="IPR000917">
    <property type="entry name" value="Sulfatase_N"/>
</dbReference>
<dbReference type="EMBL" id="ARXX01000018">
    <property type="protein sequence ID" value="MBF5056205.1"/>
    <property type="molecule type" value="Genomic_DNA"/>
</dbReference>
<dbReference type="PROSITE" id="PS00018">
    <property type="entry name" value="EF_HAND_1"/>
    <property type="match status" value="1"/>
</dbReference>
<keyword evidence="6" id="KW-0449">Lipoprotein</keyword>
<dbReference type="Pfam" id="PF00884">
    <property type="entry name" value="Sulfatase"/>
    <property type="match status" value="2"/>
</dbReference>
<accession>A0ABS0AQB2</accession>
<dbReference type="PROSITE" id="PS00149">
    <property type="entry name" value="SULFATASE_2"/>
    <property type="match status" value="1"/>
</dbReference>
<dbReference type="PROSITE" id="PS51257">
    <property type="entry name" value="PROKAR_LIPOPROTEIN"/>
    <property type="match status" value="1"/>
</dbReference>
<evidence type="ECO:0000256" key="3">
    <source>
        <dbReference type="ARBA" id="ARBA00022801"/>
    </source>
</evidence>
<keyword evidence="3" id="KW-0378">Hydrolase</keyword>
<keyword evidence="4" id="KW-0106">Calcium</keyword>
<organism evidence="6 7">
    <name type="scientific">Alloalcanivorax profundimaris</name>
    <dbReference type="NCBI Taxonomy" id="2735259"/>
    <lineage>
        <taxon>Bacteria</taxon>
        <taxon>Pseudomonadati</taxon>
        <taxon>Pseudomonadota</taxon>
        <taxon>Gammaproteobacteria</taxon>
        <taxon>Oceanospirillales</taxon>
        <taxon>Alcanivoracaceae</taxon>
        <taxon>Alloalcanivorax</taxon>
    </lineage>
</organism>
<keyword evidence="7" id="KW-1185">Reference proteome</keyword>
<comment type="similarity">
    <text evidence="1">Belongs to the sulfatase family.</text>
</comment>